<dbReference type="AlphaFoldDB" id="A0A517MYK5"/>
<organism evidence="2 3">
    <name type="scientific">Adhaeretor mobilis</name>
    <dbReference type="NCBI Taxonomy" id="1930276"/>
    <lineage>
        <taxon>Bacteria</taxon>
        <taxon>Pseudomonadati</taxon>
        <taxon>Planctomycetota</taxon>
        <taxon>Planctomycetia</taxon>
        <taxon>Pirellulales</taxon>
        <taxon>Lacipirellulaceae</taxon>
        <taxon>Adhaeretor</taxon>
    </lineage>
</organism>
<accession>A0A517MYK5</accession>
<evidence type="ECO:0000313" key="2">
    <source>
        <dbReference type="EMBL" id="QDS99949.1"/>
    </source>
</evidence>
<keyword evidence="3" id="KW-1185">Reference proteome</keyword>
<reference evidence="2 3" key="1">
    <citation type="submission" date="2019-02" db="EMBL/GenBank/DDBJ databases">
        <title>Deep-cultivation of Planctomycetes and their phenomic and genomic characterization uncovers novel biology.</title>
        <authorList>
            <person name="Wiegand S."/>
            <person name="Jogler M."/>
            <person name="Boedeker C."/>
            <person name="Pinto D."/>
            <person name="Vollmers J."/>
            <person name="Rivas-Marin E."/>
            <person name="Kohn T."/>
            <person name="Peeters S.H."/>
            <person name="Heuer A."/>
            <person name="Rast P."/>
            <person name="Oberbeckmann S."/>
            <person name="Bunk B."/>
            <person name="Jeske O."/>
            <person name="Meyerdierks A."/>
            <person name="Storesund J.E."/>
            <person name="Kallscheuer N."/>
            <person name="Luecker S."/>
            <person name="Lage O.M."/>
            <person name="Pohl T."/>
            <person name="Merkel B.J."/>
            <person name="Hornburger P."/>
            <person name="Mueller R.-W."/>
            <person name="Bruemmer F."/>
            <person name="Labrenz M."/>
            <person name="Spormann A.M."/>
            <person name="Op den Camp H."/>
            <person name="Overmann J."/>
            <person name="Amann R."/>
            <person name="Jetten M.S.M."/>
            <person name="Mascher T."/>
            <person name="Medema M.H."/>
            <person name="Devos D.P."/>
            <person name="Kaster A.-K."/>
            <person name="Ovreas L."/>
            <person name="Rohde M."/>
            <person name="Galperin M.Y."/>
            <person name="Jogler C."/>
        </authorList>
    </citation>
    <scope>NUCLEOTIDE SEQUENCE [LARGE SCALE GENOMIC DNA]</scope>
    <source>
        <strain evidence="2 3">HG15A2</strain>
    </source>
</reference>
<name>A0A517MYK5_9BACT</name>
<dbReference type="EMBL" id="CP036263">
    <property type="protein sequence ID" value="QDS99949.1"/>
    <property type="molecule type" value="Genomic_DNA"/>
</dbReference>
<gene>
    <name evidence="2" type="ORF">HG15A2_32830</name>
</gene>
<dbReference type="OrthoDB" id="9973273at2"/>
<dbReference type="RefSeq" id="WP_145061095.1">
    <property type="nucleotide sequence ID" value="NZ_CP036263.1"/>
</dbReference>
<evidence type="ECO:0000256" key="1">
    <source>
        <dbReference type="SAM" id="SignalP"/>
    </source>
</evidence>
<dbReference type="KEGG" id="amob:HG15A2_32830"/>
<evidence type="ECO:0000313" key="3">
    <source>
        <dbReference type="Proteomes" id="UP000319852"/>
    </source>
</evidence>
<dbReference type="Proteomes" id="UP000319852">
    <property type="component" value="Chromosome"/>
</dbReference>
<evidence type="ECO:0008006" key="4">
    <source>
        <dbReference type="Google" id="ProtNLM"/>
    </source>
</evidence>
<feature type="signal peptide" evidence="1">
    <location>
        <begin position="1"/>
        <end position="25"/>
    </location>
</feature>
<feature type="chain" id="PRO_5022122938" description="PEP-CTERM protein-sorting domain-containing protein" evidence="1">
    <location>
        <begin position="26"/>
        <end position="244"/>
    </location>
</feature>
<proteinExistence type="predicted"/>
<keyword evidence="1" id="KW-0732">Signal</keyword>
<sequence length="244" mass="26444" precursor="true">MKRHPYQASYLAFLAVLLLAADASATNVTTAHEPIVWWPASPEVETANPNIHSVTPDSTSGDQFGTLSQTFQVNADFDLRSIYLRYKNNDGFTGDLTADLTIYEVDDVVPGTLTLGTPVLTESVVFPELFNNDTSNRIASIVLDTPQTISQRDSGVTGYALQLTNFDSVDNPGATGGLAWYRTGSTSNNTYLFGAAYEDSSPINSGQREFSLALSSQLPVPEPSTLMLSALLSPLALLCRRRRV</sequence>
<protein>
    <recommendedName>
        <fullName evidence="4">PEP-CTERM protein-sorting domain-containing protein</fullName>
    </recommendedName>
</protein>